<proteinExistence type="predicted"/>
<evidence type="ECO:0000259" key="1">
    <source>
        <dbReference type="PROSITE" id="PS50878"/>
    </source>
</evidence>
<dbReference type="SUPFAM" id="SSF53098">
    <property type="entry name" value="Ribonuclease H-like"/>
    <property type="match status" value="1"/>
</dbReference>
<dbReference type="PANTHER" id="PTHR33116:SF86">
    <property type="entry name" value="REVERSE TRANSCRIPTASE DOMAIN-CONTAINING PROTEIN"/>
    <property type="match status" value="1"/>
</dbReference>
<dbReference type="Pfam" id="PF13456">
    <property type="entry name" value="RVT_3"/>
    <property type="match status" value="1"/>
</dbReference>
<dbReference type="CDD" id="cd01650">
    <property type="entry name" value="RT_nLTR_like"/>
    <property type="match status" value="1"/>
</dbReference>
<dbReference type="EMBL" id="FR852836">
    <property type="protein sequence ID" value="CCA66054.1"/>
    <property type="molecule type" value="Genomic_DNA"/>
</dbReference>
<dbReference type="PANTHER" id="PTHR33116">
    <property type="entry name" value="REVERSE TRANSCRIPTASE ZINC-BINDING DOMAIN-CONTAINING PROTEIN-RELATED-RELATED"/>
    <property type="match status" value="1"/>
</dbReference>
<evidence type="ECO:0000313" key="2">
    <source>
        <dbReference type="EMBL" id="CCA66054.1"/>
    </source>
</evidence>
<dbReference type="SUPFAM" id="SSF56219">
    <property type="entry name" value="DNase I-like"/>
    <property type="match status" value="1"/>
</dbReference>
<reference evidence="2" key="1">
    <citation type="journal article" date="2014" name="Plant J.">
        <title>Profiling of extensively diversified plant LINEs reveals distinct plant-specific subclades.</title>
        <authorList>
            <person name="Heitkam T."/>
            <person name="Holtgrawe D."/>
            <person name="Dohm J.C."/>
            <person name="Minoche A.E."/>
            <person name="Himmelbauer H."/>
            <person name="Weisshaar B."/>
            <person name="Schmidt T."/>
        </authorList>
    </citation>
    <scope>NUCLEOTIDE SEQUENCE</scope>
    <source>
        <tissue evidence="2">Leaf</tissue>
    </source>
</reference>
<accession>F4NCJ6</accession>
<dbReference type="InterPro" id="IPR036691">
    <property type="entry name" value="Endo/exonu/phosph_ase_sf"/>
</dbReference>
<sequence>MNILCWNCRGLGNPWSVRQLRSWSNQFAPDIIFVSETMINKIEVEALKSWLGFSNAFGVASVGRAGGLCLYWKEEVMFSLVSFSQHHICGDVEDGNKKWRFVGVYGWAKEEEKHLTWSLLRHLCEDTSLPILLGGDFNEILSAAEKEGGANRVRREMINFRDTLDTLALRDLGYVGTWYTWERGRSPSTCIRERLDRYLCSNSWLDLYPDSVPEHTIRYKSDHSAIVLRSQRAGRPRGKTRRLHFETSWLLDDECEAVVRESWENSEGEVMTGRVASMGQCLVRWSTKKFKNLSKQIETAEKALSVAQNNPISESACQECVLLEKKLDELHAKHEAYWYLRSRVAEVKDGDKNTKYFHHKASQRKKRNFVKGLFDGLGTWREEADHIENIFTSYFSSIFTSSNPSDLSLEAVMSVIEPVVTEEHNLKLLEPFSKDEILAALQQMHPCKAPGPDGMHVIFYQRFWHIVGDDVTSFISNILHGHSSPSCVNNTNIALIPKVKNPTKAAEFRPIALCNVLYKLMSKAIVMRLKSFLPEIISENQSAFVPGRLITDNALIAMEVFHSMKNRNRSRKGTIAMKLDMSKAYDRVEWGFLRKLLLTMGFDGRWVNLIMEFVSSVTYSFIINGSVCGSVVPARGLRQGDPLSPYLFIMVADAFSKMIQRKVQDKQLHGAKASRSGPEISHLFFADDSLLFTRANRQECTIIVDILNQYELASGQKINYEKSEVSYSRGVSVSQKDELTNILNMRQVDRHEKYLGIPSISGRSKKAIFDSLIDRIWKKLQGWKEKLLSRAGKEVLLKSVIQAIPTYLMGVYKFPVFIIQKIQSAMARFWWGSSDTQRKIHWKNWDSMCNLKCFGGMGFKDLTIFNDALLGRQAWRLTREPQSLLGRVMKAKYFPNCDFLNAPLGHSSSYSWSSIWSSKALLKEGVIWRVGNGSQINMWSDPWVLDEGGRFLTSTPHASIRWVSELIDFDRMEWKTSLLESFLNERDLRCILASPLSATPVPDELTWAFTKDATYSVKTAYMIGKGGNLDNFHQAWVDIWSLDVSPKVRHFLWRLCTTSLPVRSLLKHRHLTDDDLCPWGCGEIETQRHAIFDCPKMRDLWLDSGCQNLCSRDASMSMCDLLVSWRSLDGKLRIKGAYLAWCIWGERNAKIFNNKTTPSSVLMQRVSRLVEENGSHARRIYQPLVPRRTGSPRQWIAPPADSIKLNVDASLAVDGWVGLSVIARRSDGGVLFAAVRRVRAYWAPEIAEAKAVELAVKLGRRYGLQRVILESDCQVVINRLSKNAIFLSDLDLVLFNILASCTYFSSVVWSHVKRDGNYVAHHLAKLIPFGVEQVWENHFPPEVAPYVLMDNLSLE</sequence>
<dbReference type="InterPro" id="IPR012337">
    <property type="entry name" value="RNaseH-like_sf"/>
</dbReference>
<dbReference type="InterPro" id="IPR043502">
    <property type="entry name" value="DNA/RNA_pol_sf"/>
</dbReference>
<dbReference type="InterPro" id="IPR000477">
    <property type="entry name" value="RT_dom"/>
</dbReference>
<protein>
    <recommendedName>
        <fullName evidence="1">Reverse transcriptase domain-containing protein</fullName>
    </recommendedName>
</protein>
<dbReference type="PROSITE" id="PS50878">
    <property type="entry name" value="RT_POL"/>
    <property type="match status" value="1"/>
</dbReference>
<dbReference type="CDD" id="cd06222">
    <property type="entry name" value="RNase_H_like"/>
    <property type="match status" value="1"/>
</dbReference>
<feature type="domain" description="Reverse transcriptase" evidence="1">
    <location>
        <begin position="477"/>
        <end position="759"/>
    </location>
</feature>
<dbReference type="InterPro" id="IPR026960">
    <property type="entry name" value="RVT-Znf"/>
</dbReference>
<dbReference type="GO" id="GO:0003676">
    <property type="term" value="F:nucleic acid binding"/>
    <property type="evidence" value="ECO:0007669"/>
    <property type="project" value="InterPro"/>
</dbReference>
<dbReference type="InterPro" id="IPR005135">
    <property type="entry name" value="Endo/exonuclease/phosphatase"/>
</dbReference>
<name>F4NCJ6_BETVV</name>
<dbReference type="Pfam" id="PF03372">
    <property type="entry name" value="Exo_endo_phos"/>
    <property type="match status" value="1"/>
</dbReference>
<dbReference type="InterPro" id="IPR002156">
    <property type="entry name" value="RNaseH_domain"/>
</dbReference>
<dbReference type="InterPro" id="IPR044730">
    <property type="entry name" value="RNase_H-like_dom_plant"/>
</dbReference>
<dbReference type="GO" id="GO:0004523">
    <property type="term" value="F:RNA-DNA hybrid ribonuclease activity"/>
    <property type="evidence" value="ECO:0007669"/>
    <property type="project" value="InterPro"/>
</dbReference>
<dbReference type="Gene3D" id="3.60.10.10">
    <property type="entry name" value="Endonuclease/exonuclease/phosphatase"/>
    <property type="match status" value="1"/>
</dbReference>
<dbReference type="InterPro" id="IPR036397">
    <property type="entry name" value="RNaseH_sf"/>
</dbReference>
<dbReference type="Pfam" id="PF13966">
    <property type="entry name" value="zf-RVT"/>
    <property type="match status" value="1"/>
</dbReference>
<dbReference type="SUPFAM" id="SSF56672">
    <property type="entry name" value="DNA/RNA polymerases"/>
    <property type="match status" value="1"/>
</dbReference>
<dbReference type="Gene3D" id="3.30.420.10">
    <property type="entry name" value="Ribonuclease H-like superfamily/Ribonuclease H"/>
    <property type="match status" value="1"/>
</dbReference>
<dbReference type="Pfam" id="PF00078">
    <property type="entry name" value="RVT_1"/>
    <property type="match status" value="1"/>
</dbReference>
<organism evidence="2">
    <name type="scientific">Beta vulgaris subsp. vulgaris</name>
    <name type="common">Beet</name>
    <dbReference type="NCBI Taxonomy" id="3555"/>
    <lineage>
        <taxon>Eukaryota</taxon>
        <taxon>Viridiplantae</taxon>
        <taxon>Streptophyta</taxon>
        <taxon>Embryophyta</taxon>
        <taxon>Tracheophyta</taxon>
        <taxon>Spermatophyta</taxon>
        <taxon>Magnoliopsida</taxon>
        <taxon>eudicotyledons</taxon>
        <taxon>Gunneridae</taxon>
        <taxon>Pentapetalae</taxon>
        <taxon>Caryophyllales</taxon>
        <taxon>Chenopodiaceae</taxon>
        <taxon>Betoideae</taxon>
        <taxon>Beta</taxon>
    </lineage>
</organism>